<dbReference type="AlphaFoldDB" id="A0A3Q0J1X0"/>
<dbReference type="GO" id="GO:0005789">
    <property type="term" value="C:endoplasmic reticulum membrane"/>
    <property type="evidence" value="ECO:0007669"/>
    <property type="project" value="UniProtKB-SubCell"/>
</dbReference>
<feature type="transmembrane region" description="Helical" evidence="3">
    <location>
        <begin position="127"/>
        <end position="154"/>
    </location>
</feature>
<dbReference type="PANTHER" id="PTHR13466">
    <property type="entry name" value="TEX2 PROTEIN-RELATED"/>
    <property type="match status" value="1"/>
</dbReference>
<dbReference type="Proteomes" id="UP000079169">
    <property type="component" value="Unplaced"/>
</dbReference>
<evidence type="ECO:0000256" key="3">
    <source>
        <dbReference type="SAM" id="Phobius"/>
    </source>
</evidence>
<feature type="compositionally biased region" description="Polar residues" evidence="2">
    <location>
        <begin position="342"/>
        <end position="353"/>
    </location>
</feature>
<dbReference type="RefSeq" id="XP_026682464.1">
    <property type="nucleotide sequence ID" value="XM_026826663.1"/>
</dbReference>
<protein>
    <submittedName>
        <fullName evidence="5">Uncharacterized protein LOC103513480</fullName>
    </submittedName>
</protein>
<reference evidence="5" key="1">
    <citation type="submission" date="2025-08" db="UniProtKB">
        <authorList>
            <consortium name="RefSeq"/>
        </authorList>
    </citation>
    <scope>IDENTIFICATION</scope>
</reference>
<dbReference type="GO" id="GO:0008289">
    <property type="term" value="F:lipid binding"/>
    <property type="evidence" value="ECO:0007669"/>
    <property type="project" value="TreeGrafter"/>
</dbReference>
<proteinExistence type="predicted"/>
<name>A0A3Q0J1X0_DIACI</name>
<feature type="compositionally biased region" description="Low complexity" evidence="2">
    <location>
        <begin position="285"/>
        <end position="300"/>
    </location>
</feature>
<evidence type="ECO:0000256" key="1">
    <source>
        <dbReference type="ARBA" id="ARBA00004586"/>
    </source>
</evidence>
<sequence>MRILNGTGSRYVERIPDTTLPNVIGGGDTDEDFEWHRKQDVERIPDTTLPNVIGGGGDTDEDFDMVEMAQEAGADDTLRPGDLDSPRRSPTVEFHQKLAFSCLPHTSCRTPGLIETLGTMAVSNLKLFLLSLALVGLYLSVPIQLQVITSYVWFQPRTVTDLKDEGEVSEQLMFINAILGRSLFDVFRNQRLRCQIQNKLQRKLNAIRVPRFLGQLNISKLEFSNNSPIITQASKPRLDENEWIWNRKYPICIVLRPDSHVGMKFRNKDQSTITEEEPWLPFEIPDPVTPSTNTSSSNDPHATPKMKSKSTESFLTLHETLKQKLEKSKEEAEVKARKPDSNILSDSEGNTKPNILVRRKRSAPKIESEMKEENCDDTPEHESNSLPVKPSTLNSRELGGRAYGDMNENKAAMV</sequence>
<keyword evidence="3" id="KW-0812">Transmembrane</keyword>
<dbReference type="PANTHER" id="PTHR13466:SF0">
    <property type="entry name" value="SMP-LTD DOMAIN-CONTAINING PROTEIN"/>
    <property type="match status" value="1"/>
</dbReference>
<evidence type="ECO:0000313" key="4">
    <source>
        <dbReference type="Proteomes" id="UP000079169"/>
    </source>
</evidence>
<organism evidence="4 5">
    <name type="scientific">Diaphorina citri</name>
    <name type="common">Asian citrus psyllid</name>
    <dbReference type="NCBI Taxonomy" id="121845"/>
    <lineage>
        <taxon>Eukaryota</taxon>
        <taxon>Metazoa</taxon>
        <taxon>Ecdysozoa</taxon>
        <taxon>Arthropoda</taxon>
        <taxon>Hexapoda</taxon>
        <taxon>Insecta</taxon>
        <taxon>Pterygota</taxon>
        <taxon>Neoptera</taxon>
        <taxon>Paraneoptera</taxon>
        <taxon>Hemiptera</taxon>
        <taxon>Sternorrhyncha</taxon>
        <taxon>Psylloidea</taxon>
        <taxon>Psyllidae</taxon>
        <taxon>Diaphorininae</taxon>
        <taxon>Diaphorina</taxon>
    </lineage>
</organism>
<accession>A0A3Q0J1X0</accession>
<comment type="subcellular location">
    <subcellularLocation>
        <location evidence="1">Endoplasmic reticulum membrane</location>
    </subcellularLocation>
</comment>
<feature type="region of interest" description="Disordered" evidence="2">
    <location>
        <begin position="272"/>
        <end position="414"/>
    </location>
</feature>
<feature type="compositionally biased region" description="Basic and acidic residues" evidence="2">
    <location>
        <begin position="319"/>
        <end position="340"/>
    </location>
</feature>
<dbReference type="PaxDb" id="121845-A0A3Q0J1X0"/>
<evidence type="ECO:0000256" key="2">
    <source>
        <dbReference type="SAM" id="MobiDB-lite"/>
    </source>
</evidence>
<keyword evidence="4" id="KW-1185">Reference proteome</keyword>
<keyword evidence="3" id="KW-0472">Membrane</keyword>
<dbReference type="GeneID" id="103513480"/>
<gene>
    <name evidence="5" type="primary">LOC103513480</name>
</gene>
<dbReference type="STRING" id="121845.A0A3Q0J1X0"/>
<keyword evidence="3" id="KW-1133">Transmembrane helix</keyword>
<evidence type="ECO:0000313" key="5">
    <source>
        <dbReference type="RefSeq" id="XP_026682464.1"/>
    </source>
</evidence>
<dbReference type="KEGG" id="dci:103513480"/>
<feature type="compositionally biased region" description="Basic and acidic residues" evidence="2">
    <location>
        <begin position="364"/>
        <end position="383"/>
    </location>
</feature>